<keyword evidence="4" id="KW-1185">Reference proteome</keyword>
<evidence type="ECO:0000313" key="4">
    <source>
        <dbReference type="Proteomes" id="UP001153404"/>
    </source>
</evidence>
<keyword evidence="2" id="KW-1133">Transmembrane helix</keyword>
<name>A0A9X4KWW6_9BACL</name>
<proteinExistence type="predicted"/>
<dbReference type="AlphaFoldDB" id="A0A9X4KWW6"/>
<evidence type="ECO:0000256" key="1">
    <source>
        <dbReference type="SAM" id="MobiDB-lite"/>
    </source>
</evidence>
<protein>
    <submittedName>
        <fullName evidence="3">VanZ family protein</fullName>
    </submittedName>
</protein>
<keyword evidence="2" id="KW-0472">Membrane</keyword>
<feature type="compositionally biased region" description="Basic and acidic residues" evidence="1">
    <location>
        <begin position="118"/>
        <end position="143"/>
    </location>
</feature>
<gene>
    <name evidence="3" type="ORF">OMP40_22590</name>
</gene>
<dbReference type="EMBL" id="JAPDIA010000007">
    <property type="protein sequence ID" value="MDG0811846.1"/>
    <property type="molecule type" value="Genomic_DNA"/>
</dbReference>
<evidence type="ECO:0000256" key="2">
    <source>
        <dbReference type="SAM" id="Phobius"/>
    </source>
</evidence>
<keyword evidence="2" id="KW-0812">Transmembrane</keyword>
<evidence type="ECO:0000313" key="3">
    <source>
        <dbReference type="EMBL" id="MDG0811846.1"/>
    </source>
</evidence>
<dbReference type="NCBIfam" id="NF037970">
    <property type="entry name" value="vanZ_1"/>
    <property type="match status" value="1"/>
</dbReference>
<comment type="caution">
    <text evidence="3">The sequence shown here is derived from an EMBL/GenBank/DDBJ whole genome shotgun (WGS) entry which is preliminary data.</text>
</comment>
<accession>A0A9X4KWW6</accession>
<reference evidence="3" key="1">
    <citation type="submission" date="2022-10" db="EMBL/GenBank/DDBJ databases">
        <title>Comparative genomic analysis of Cohnella hashimotonis sp. nov., isolated from the International Space Station.</title>
        <authorList>
            <person name="Simpson A."/>
            <person name="Venkateswaran K."/>
        </authorList>
    </citation>
    <scope>NUCLEOTIDE SEQUENCE</scope>
    <source>
        <strain evidence="3">DSM 28161</strain>
    </source>
</reference>
<dbReference type="RefSeq" id="WP_277534699.1">
    <property type="nucleotide sequence ID" value="NZ_JAPDIA010000007.1"/>
</dbReference>
<sequence length="196" mass="22157">MLLIFDFSSQPYSKQSIIPFMKAHIEKSQLQQVVPDVTIRYNHSVIRAKADPYRFVEFLFRKSAHLFMYFMLGLLAHLLLVPWIRTLMLRVPGALLIAAAIASLDEWNQSFTGGPDADAARRDGGYKRGRDRANRPASRDRDLSAPQAVAVKNSPTLIAHSDSQLTSIPPALPGRDHFYFPRARNLYNSLIACNFL</sequence>
<feature type="transmembrane region" description="Helical" evidence="2">
    <location>
        <begin position="66"/>
        <end position="84"/>
    </location>
</feature>
<feature type="region of interest" description="Disordered" evidence="1">
    <location>
        <begin position="115"/>
        <end position="145"/>
    </location>
</feature>
<organism evidence="3 4">
    <name type="scientific">Cohnella rhizosphaerae</name>
    <dbReference type="NCBI Taxonomy" id="1457232"/>
    <lineage>
        <taxon>Bacteria</taxon>
        <taxon>Bacillati</taxon>
        <taxon>Bacillota</taxon>
        <taxon>Bacilli</taxon>
        <taxon>Bacillales</taxon>
        <taxon>Paenibacillaceae</taxon>
        <taxon>Cohnella</taxon>
    </lineage>
</organism>
<dbReference type="Proteomes" id="UP001153404">
    <property type="component" value="Unassembled WGS sequence"/>
</dbReference>